<evidence type="ECO:0000313" key="2">
    <source>
        <dbReference type="EMBL" id="GJT39641.1"/>
    </source>
</evidence>
<protein>
    <recommendedName>
        <fullName evidence="4">No apical meristem-associated C-terminal domain-containing protein</fullName>
    </recommendedName>
</protein>
<dbReference type="EMBL" id="BQNB010015404">
    <property type="protein sequence ID" value="GJT39641.1"/>
    <property type="molecule type" value="Genomic_DNA"/>
</dbReference>
<accession>A0ABQ5DK85</accession>
<name>A0ABQ5DK85_9ASTR</name>
<reference evidence="2" key="1">
    <citation type="journal article" date="2022" name="Int. J. Mol. Sci.">
        <title>Draft Genome of Tanacetum Coccineum: Genomic Comparison of Closely Related Tanacetum-Family Plants.</title>
        <authorList>
            <person name="Yamashiro T."/>
            <person name="Shiraishi A."/>
            <person name="Nakayama K."/>
            <person name="Satake H."/>
        </authorList>
    </citation>
    <scope>NUCLEOTIDE SEQUENCE</scope>
</reference>
<sequence length="106" mass="12106">MMVQAQEEMGEGSANPTDPYHTPSLFNHQHLNHQKNKSLGSQKKGTEVPQPSGLQQYIAREKAKKEKEANILSYDNVQAMIDVDYQMAQQMQAEEQEKLSLKKYIV</sequence>
<comment type="caution">
    <text evidence="2">The sequence shown here is derived from an EMBL/GenBank/DDBJ whole genome shotgun (WGS) entry which is preliminary data.</text>
</comment>
<gene>
    <name evidence="2" type="ORF">Tco_0939506</name>
</gene>
<keyword evidence="3" id="KW-1185">Reference proteome</keyword>
<evidence type="ECO:0008006" key="4">
    <source>
        <dbReference type="Google" id="ProtNLM"/>
    </source>
</evidence>
<proteinExistence type="predicted"/>
<feature type="region of interest" description="Disordered" evidence="1">
    <location>
        <begin position="1"/>
        <end position="55"/>
    </location>
</feature>
<organism evidence="2 3">
    <name type="scientific">Tanacetum coccineum</name>
    <dbReference type="NCBI Taxonomy" id="301880"/>
    <lineage>
        <taxon>Eukaryota</taxon>
        <taxon>Viridiplantae</taxon>
        <taxon>Streptophyta</taxon>
        <taxon>Embryophyta</taxon>
        <taxon>Tracheophyta</taxon>
        <taxon>Spermatophyta</taxon>
        <taxon>Magnoliopsida</taxon>
        <taxon>eudicotyledons</taxon>
        <taxon>Gunneridae</taxon>
        <taxon>Pentapetalae</taxon>
        <taxon>asterids</taxon>
        <taxon>campanulids</taxon>
        <taxon>Asterales</taxon>
        <taxon>Asteraceae</taxon>
        <taxon>Asteroideae</taxon>
        <taxon>Anthemideae</taxon>
        <taxon>Anthemidinae</taxon>
        <taxon>Tanacetum</taxon>
    </lineage>
</organism>
<reference evidence="2" key="2">
    <citation type="submission" date="2022-01" db="EMBL/GenBank/DDBJ databases">
        <authorList>
            <person name="Yamashiro T."/>
            <person name="Shiraishi A."/>
            <person name="Satake H."/>
            <person name="Nakayama K."/>
        </authorList>
    </citation>
    <scope>NUCLEOTIDE SEQUENCE</scope>
</reference>
<evidence type="ECO:0000313" key="3">
    <source>
        <dbReference type="Proteomes" id="UP001151760"/>
    </source>
</evidence>
<dbReference type="Proteomes" id="UP001151760">
    <property type="component" value="Unassembled WGS sequence"/>
</dbReference>
<evidence type="ECO:0000256" key="1">
    <source>
        <dbReference type="SAM" id="MobiDB-lite"/>
    </source>
</evidence>